<evidence type="ECO:0000313" key="2">
    <source>
        <dbReference type="Proteomes" id="UP000574390"/>
    </source>
</evidence>
<feature type="non-terminal residue" evidence="1">
    <location>
        <position position="1"/>
    </location>
</feature>
<organism evidence="1 2">
    <name type="scientific">Perkinsus olseni</name>
    <name type="common">Perkinsus atlanticus</name>
    <dbReference type="NCBI Taxonomy" id="32597"/>
    <lineage>
        <taxon>Eukaryota</taxon>
        <taxon>Sar</taxon>
        <taxon>Alveolata</taxon>
        <taxon>Perkinsozoa</taxon>
        <taxon>Perkinsea</taxon>
        <taxon>Perkinsida</taxon>
        <taxon>Perkinsidae</taxon>
        <taxon>Perkinsus</taxon>
    </lineage>
</organism>
<dbReference type="Gene3D" id="3.90.228.10">
    <property type="match status" value="1"/>
</dbReference>
<dbReference type="AlphaFoldDB" id="A0A7J6R3S5"/>
<comment type="caution">
    <text evidence="1">The sequence shown here is derived from an EMBL/GenBank/DDBJ whole genome shotgun (WGS) entry which is preliminary data.</text>
</comment>
<evidence type="ECO:0000313" key="1">
    <source>
        <dbReference type="EMBL" id="KAF4715193.1"/>
    </source>
</evidence>
<accession>A0A7J6R3S5</accession>
<protein>
    <recommendedName>
        <fullName evidence="3">Poly [ADP-ribose] polymerase</fullName>
    </recommendedName>
</protein>
<evidence type="ECO:0008006" key="3">
    <source>
        <dbReference type="Google" id="ProtNLM"/>
    </source>
</evidence>
<dbReference type="EMBL" id="JABANM010025046">
    <property type="protein sequence ID" value="KAF4715193.1"/>
    <property type="molecule type" value="Genomic_DNA"/>
</dbReference>
<sequence>LRLQDVVLVQNERSFAKYRRKRSDIREKARDSEPGVKQFTGIKTARCWHGMLGADKEPLQADVNEFYLFHGTTPMAAEAITSSDFKMDAAGSNAGEASRRCILNCSTCPRCRFALRSRYILC</sequence>
<reference evidence="1 2" key="1">
    <citation type="submission" date="2020-04" db="EMBL/GenBank/DDBJ databases">
        <title>Perkinsus olseni comparative genomics.</title>
        <authorList>
            <person name="Bogema D.R."/>
        </authorList>
    </citation>
    <scope>NUCLEOTIDE SEQUENCE [LARGE SCALE GENOMIC DNA]</scope>
    <source>
        <strain evidence="1">ATCC PRA-205</strain>
    </source>
</reference>
<gene>
    <name evidence="1" type="ORF">FOZ62_018694</name>
</gene>
<dbReference type="Proteomes" id="UP000574390">
    <property type="component" value="Unassembled WGS sequence"/>
</dbReference>
<proteinExistence type="predicted"/>
<name>A0A7J6R3S5_PEROL</name>